<protein>
    <recommendedName>
        <fullName evidence="11">Potassium-transporting ATPase KdpC subunit</fullName>
    </recommendedName>
    <alternativeName>
        <fullName evidence="11">ATP phosphohydrolase [potassium-transporting] C chain</fullName>
    </alternativeName>
    <alternativeName>
        <fullName evidence="11">Potassium-binding and translocating subunit C</fullName>
    </alternativeName>
    <alternativeName>
        <fullName evidence="11">Potassium-translocating ATPase C chain</fullName>
    </alternativeName>
</protein>
<dbReference type="PANTHER" id="PTHR30042:SF2">
    <property type="entry name" value="POTASSIUM-TRANSPORTING ATPASE KDPC SUBUNIT"/>
    <property type="match status" value="1"/>
</dbReference>
<evidence type="ECO:0000313" key="13">
    <source>
        <dbReference type="Proteomes" id="UP001485459"/>
    </source>
</evidence>
<keyword evidence="5 11" id="KW-0547">Nucleotide-binding</keyword>
<dbReference type="HAMAP" id="MF_00276">
    <property type="entry name" value="KdpC"/>
    <property type="match status" value="1"/>
</dbReference>
<organism evidence="12 13">
    <name type="scientific">Chitinophaga pollutisoli</name>
    <dbReference type="NCBI Taxonomy" id="3133966"/>
    <lineage>
        <taxon>Bacteria</taxon>
        <taxon>Pseudomonadati</taxon>
        <taxon>Bacteroidota</taxon>
        <taxon>Chitinophagia</taxon>
        <taxon>Chitinophagales</taxon>
        <taxon>Chitinophagaceae</taxon>
        <taxon>Chitinophaga</taxon>
    </lineage>
</organism>
<name>A0ABZ2YHJ9_9BACT</name>
<dbReference type="NCBIfam" id="NF001454">
    <property type="entry name" value="PRK00315.1"/>
    <property type="match status" value="1"/>
</dbReference>
<keyword evidence="1 11" id="KW-0813">Transport</keyword>
<dbReference type="Pfam" id="PF02669">
    <property type="entry name" value="KdpC"/>
    <property type="match status" value="1"/>
</dbReference>
<evidence type="ECO:0000256" key="6">
    <source>
        <dbReference type="ARBA" id="ARBA00022840"/>
    </source>
</evidence>
<comment type="subcellular location">
    <subcellularLocation>
        <location evidence="11">Cell membrane</location>
        <topology evidence="11">Single-pass membrane protein</topology>
    </subcellularLocation>
</comment>
<dbReference type="RefSeq" id="WP_341833875.1">
    <property type="nucleotide sequence ID" value="NZ_CP149822.1"/>
</dbReference>
<keyword evidence="13" id="KW-1185">Reference proteome</keyword>
<keyword evidence="8 11" id="KW-1133">Transmembrane helix</keyword>
<comment type="subunit">
    <text evidence="11">The system is composed of three essential subunits: KdpA, KdpB and KdpC.</text>
</comment>
<keyword evidence="4 11" id="KW-0812">Transmembrane</keyword>
<evidence type="ECO:0000256" key="8">
    <source>
        <dbReference type="ARBA" id="ARBA00022989"/>
    </source>
</evidence>
<accession>A0ABZ2YHJ9</accession>
<dbReference type="Proteomes" id="UP001485459">
    <property type="component" value="Chromosome"/>
</dbReference>
<evidence type="ECO:0000256" key="7">
    <source>
        <dbReference type="ARBA" id="ARBA00022958"/>
    </source>
</evidence>
<keyword evidence="9 11" id="KW-0406">Ion transport</keyword>
<comment type="function">
    <text evidence="11">Part of the high-affinity ATP-driven potassium transport (or Kdp) system, which catalyzes the hydrolysis of ATP coupled with the electrogenic transport of potassium into the cytoplasm. This subunit acts as a catalytic chaperone that increases the ATP-binding affinity of the ATP-hydrolyzing subunit KdpB by the formation of a transient KdpB/KdpC/ATP ternary complex.</text>
</comment>
<evidence type="ECO:0000256" key="2">
    <source>
        <dbReference type="ARBA" id="ARBA00022475"/>
    </source>
</evidence>
<dbReference type="EMBL" id="CP149822">
    <property type="protein sequence ID" value="WZN38862.1"/>
    <property type="molecule type" value="Genomic_DNA"/>
</dbReference>
<keyword evidence="10 11" id="KW-0472">Membrane</keyword>
<keyword evidence="7 11" id="KW-0630">Potassium</keyword>
<sequence>MKRYFFPALKLTLVLVLLTAGIYPLFIAGLAKMAPGKGDGVTVKKSGLVVGYANVGQQFTGDEYFQTRPSAVAYNAAGSGGSNKGPSNPDYLQAVKDRIDTFLVHNPGIQRSDIPAELVTASGSGLDPHLSPEGALVQVSRIAKLRGISEQRLRDLVDAHTKGPLAGMFGPATVHVLQLNLALDEIH</sequence>
<evidence type="ECO:0000256" key="1">
    <source>
        <dbReference type="ARBA" id="ARBA00022448"/>
    </source>
</evidence>
<comment type="similarity">
    <text evidence="11">Belongs to the KdpC family.</text>
</comment>
<evidence type="ECO:0000256" key="9">
    <source>
        <dbReference type="ARBA" id="ARBA00023065"/>
    </source>
</evidence>
<dbReference type="NCBIfam" id="TIGR00681">
    <property type="entry name" value="kdpC"/>
    <property type="match status" value="1"/>
</dbReference>
<dbReference type="PIRSF" id="PIRSF001296">
    <property type="entry name" value="K_ATPase_KdpC"/>
    <property type="match status" value="1"/>
</dbReference>
<evidence type="ECO:0000313" key="12">
    <source>
        <dbReference type="EMBL" id="WZN38862.1"/>
    </source>
</evidence>
<dbReference type="PANTHER" id="PTHR30042">
    <property type="entry name" value="POTASSIUM-TRANSPORTING ATPASE C CHAIN"/>
    <property type="match status" value="1"/>
</dbReference>
<evidence type="ECO:0000256" key="11">
    <source>
        <dbReference type="HAMAP-Rule" id="MF_00276"/>
    </source>
</evidence>
<keyword evidence="2 11" id="KW-1003">Cell membrane</keyword>
<dbReference type="InterPro" id="IPR003820">
    <property type="entry name" value="KdpC"/>
</dbReference>
<evidence type="ECO:0000256" key="10">
    <source>
        <dbReference type="ARBA" id="ARBA00023136"/>
    </source>
</evidence>
<keyword evidence="6 11" id="KW-0067">ATP-binding</keyword>
<proteinExistence type="inferred from homology"/>
<reference evidence="13" key="1">
    <citation type="submission" date="2024-03" db="EMBL/GenBank/DDBJ databases">
        <title>Chitinophaga horti sp. nov., isolated from garden soil.</title>
        <authorList>
            <person name="Lee D.S."/>
            <person name="Han D.M."/>
            <person name="Baek J.H."/>
            <person name="Choi D.G."/>
            <person name="Jeon J.H."/>
            <person name="Jeon C.O."/>
        </authorList>
    </citation>
    <scope>NUCLEOTIDE SEQUENCE [LARGE SCALE GENOMIC DNA]</scope>
    <source>
        <strain evidence="13">GPA1</strain>
    </source>
</reference>
<gene>
    <name evidence="11 12" type="primary">kdpC</name>
    <name evidence="12" type="ORF">WJU16_12700</name>
</gene>
<keyword evidence="3 11" id="KW-0633">Potassium transport</keyword>
<evidence type="ECO:0000256" key="4">
    <source>
        <dbReference type="ARBA" id="ARBA00022692"/>
    </source>
</evidence>
<evidence type="ECO:0000256" key="5">
    <source>
        <dbReference type="ARBA" id="ARBA00022741"/>
    </source>
</evidence>
<evidence type="ECO:0000256" key="3">
    <source>
        <dbReference type="ARBA" id="ARBA00022538"/>
    </source>
</evidence>